<keyword evidence="2" id="KW-1185">Reference proteome</keyword>
<accession>A0A2A6FLL0</accession>
<comment type="caution">
    <text evidence="1">The sequence shown here is derived from an EMBL/GenBank/DDBJ whole genome shotgun (WGS) entry which is preliminary data.</text>
</comment>
<dbReference type="PROSITE" id="PS51365">
    <property type="entry name" value="RENAL_DIPEPTIDASE_2"/>
    <property type="match status" value="1"/>
</dbReference>
<organism evidence="1 2">
    <name type="scientific">Mesorhizobium sanjuanii</name>
    <dbReference type="NCBI Taxonomy" id="2037900"/>
    <lineage>
        <taxon>Bacteria</taxon>
        <taxon>Pseudomonadati</taxon>
        <taxon>Pseudomonadota</taxon>
        <taxon>Alphaproteobacteria</taxon>
        <taxon>Hyphomicrobiales</taxon>
        <taxon>Phyllobacteriaceae</taxon>
        <taxon>Mesorhizobium</taxon>
    </lineage>
</organism>
<name>A0A2A6FLL0_9HYPH</name>
<dbReference type="SUPFAM" id="SSF51556">
    <property type="entry name" value="Metallo-dependent hydrolases"/>
    <property type="match status" value="1"/>
</dbReference>
<dbReference type="PANTHER" id="PTHR10443:SF12">
    <property type="entry name" value="DIPEPTIDASE"/>
    <property type="match status" value="1"/>
</dbReference>
<proteinExistence type="predicted"/>
<reference evidence="1 2" key="1">
    <citation type="submission" date="2017-09" db="EMBL/GenBank/DDBJ databases">
        <title>Mesorhizobum sanjuanii sp. nov. isolated from nodules of Lotus tenuis in saline-alkaline lowlands of Flooding Pampa.</title>
        <authorList>
            <person name="Sannazzaro A.I."/>
            <person name="Torres Tejerizo G.A."/>
            <person name="Fontana F."/>
            <person name="Cumpa Velazquez L.M."/>
            <person name="Hansen L."/>
            <person name="Pistorio M."/>
            <person name="Estrella M.J."/>
        </authorList>
    </citation>
    <scope>NUCLEOTIDE SEQUENCE [LARGE SCALE GENOMIC DNA]</scope>
    <source>
        <strain evidence="1 2">BSA136</strain>
    </source>
</reference>
<gene>
    <name evidence="1" type="ORF">CN311_02860</name>
</gene>
<dbReference type="Proteomes" id="UP000219182">
    <property type="component" value="Unassembled WGS sequence"/>
</dbReference>
<dbReference type="Gene3D" id="3.20.20.140">
    <property type="entry name" value="Metal-dependent hydrolases"/>
    <property type="match status" value="1"/>
</dbReference>
<evidence type="ECO:0000313" key="1">
    <source>
        <dbReference type="EMBL" id="PDQ22546.1"/>
    </source>
</evidence>
<evidence type="ECO:0000313" key="2">
    <source>
        <dbReference type="Proteomes" id="UP000219182"/>
    </source>
</evidence>
<dbReference type="AlphaFoldDB" id="A0A2A6FLL0"/>
<sequence length="331" mass="37321">MISEKTQNFWNNNIIWDMLFPLDLPNQSYGCPPKYLDHYVDAGVSFTAISFAEDASDLDYAVKGIASQRRLIHSKPDKFIHALTVDDVVRAKTEGKLAVGMQTHGTAWFGKNVGVLEVFRELGLRVVQLVFNASNFVGGGCSDQADGGLTSYGKQVVREIERLKMVVDLAHTGYRTTLDVLNMAERPLMFSHVGIMALHEHYRNLRDDQILALAANGGVIGLSGNNAYIGDEHGAMSAIFKHLDHVVQLVGPDYVGFGFDFVFETDLLDQWAREMVSEWPDFADPNWKGFRFQRPQDVINLVQLMFDHGYPEDAVKKIVSRNFMRLCKEIW</sequence>
<dbReference type="Pfam" id="PF01244">
    <property type="entry name" value="Peptidase_M19"/>
    <property type="match status" value="1"/>
</dbReference>
<dbReference type="EMBL" id="NWQG01000013">
    <property type="protein sequence ID" value="PDQ22546.1"/>
    <property type="molecule type" value="Genomic_DNA"/>
</dbReference>
<protein>
    <recommendedName>
        <fullName evidence="3">Peptidase M19</fullName>
    </recommendedName>
</protein>
<dbReference type="InterPro" id="IPR008257">
    <property type="entry name" value="Pept_M19"/>
</dbReference>
<dbReference type="InterPro" id="IPR032466">
    <property type="entry name" value="Metal_Hydrolase"/>
</dbReference>
<dbReference type="GO" id="GO:0006508">
    <property type="term" value="P:proteolysis"/>
    <property type="evidence" value="ECO:0007669"/>
    <property type="project" value="InterPro"/>
</dbReference>
<dbReference type="PANTHER" id="PTHR10443">
    <property type="entry name" value="MICROSOMAL DIPEPTIDASE"/>
    <property type="match status" value="1"/>
</dbReference>
<dbReference type="RefSeq" id="WP_097571909.1">
    <property type="nucleotide sequence ID" value="NZ_NWQG01000013.1"/>
</dbReference>
<evidence type="ECO:0008006" key="3">
    <source>
        <dbReference type="Google" id="ProtNLM"/>
    </source>
</evidence>
<dbReference type="GO" id="GO:0070573">
    <property type="term" value="F:metallodipeptidase activity"/>
    <property type="evidence" value="ECO:0007669"/>
    <property type="project" value="InterPro"/>
</dbReference>